<dbReference type="InterPro" id="IPR003439">
    <property type="entry name" value="ABC_transporter-like_ATP-bd"/>
</dbReference>
<evidence type="ECO:0000259" key="17">
    <source>
        <dbReference type="PROSITE" id="PS50893"/>
    </source>
</evidence>
<comment type="caution">
    <text evidence="18">The sequence shown here is derived from an EMBL/GenBank/DDBJ whole genome shotgun (WGS) entry which is preliminary data.</text>
</comment>
<dbReference type="GO" id="GO:0016887">
    <property type="term" value="F:ATP hydrolysis activity"/>
    <property type="evidence" value="ECO:0007669"/>
    <property type="project" value="InterPro"/>
</dbReference>
<keyword evidence="7" id="KW-0547">Nucleotide-binding</keyword>
<dbReference type="GO" id="GO:0005886">
    <property type="term" value="C:plasma membrane"/>
    <property type="evidence" value="ECO:0007669"/>
    <property type="project" value="UniProtKB-SubCell"/>
</dbReference>
<dbReference type="InterPro" id="IPR027417">
    <property type="entry name" value="P-loop_NTPase"/>
</dbReference>
<evidence type="ECO:0000256" key="12">
    <source>
        <dbReference type="ARBA" id="ARBA00037530"/>
    </source>
</evidence>
<evidence type="ECO:0000256" key="2">
    <source>
        <dbReference type="ARBA" id="ARBA00011469"/>
    </source>
</evidence>
<keyword evidence="4" id="KW-1003">Cell membrane</keyword>
<evidence type="ECO:0000256" key="4">
    <source>
        <dbReference type="ARBA" id="ARBA00022475"/>
    </source>
</evidence>
<comment type="catalytic activity">
    <reaction evidence="16">
        <text>glutathione(out) + ATP + H2O = glutathione(in) + ADP + phosphate + H(+)</text>
        <dbReference type="Rhea" id="RHEA:29791"/>
        <dbReference type="ChEBI" id="CHEBI:15377"/>
        <dbReference type="ChEBI" id="CHEBI:15378"/>
        <dbReference type="ChEBI" id="CHEBI:30616"/>
        <dbReference type="ChEBI" id="CHEBI:43474"/>
        <dbReference type="ChEBI" id="CHEBI:57925"/>
        <dbReference type="ChEBI" id="CHEBI:456216"/>
        <dbReference type="EC" id="7.4.2.10"/>
    </reaction>
</comment>
<evidence type="ECO:0000256" key="14">
    <source>
        <dbReference type="ARBA" id="ARBA00039050"/>
    </source>
</evidence>
<evidence type="ECO:0000256" key="16">
    <source>
        <dbReference type="ARBA" id="ARBA00047640"/>
    </source>
</evidence>
<dbReference type="Pfam" id="PF00005">
    <property type="entry name" value="ABC_tran"/>
    <property type="match status" value="2"/>
</dbReference>
<dbReference type="Gene3D" id="3.40.50.300">
    <property type="entry name" value="P-loop containing nucleotide triphosphate hydrolases"/>
    <property type="match status" value="2"/>
</dbReference>
<comment type="similarity">
    <text evidence="13">Belongs to the ABC transporter superfamily. Glutathione importer (TC 3.A.1.5.11) family.</text>
</comment>
<evidence type="ECO:0000256" key="10">
    <source>
        <dbReference type="ARBA" id="ARBA00022967"/>
    </source>
</evidence>
<keyword evidence="8" id="KW-0378">Hydrolase</keyword>
<feature type="domain" description="ABC transporter" evidence="17">
    <location>
        <begin position="330"/>
        <end position="569"/>
    </location>
</feature>
<evidence type="ECO:0000256" key="5">
    <source>
        <dbReference type="ARBA" id="ARBA00022519"/>
    </source>
</evidence>
<organism evidence="18 19">
    <name type="scientific">Thalassobaculum fulvum</name>
    <dbReference type="NCBI Taxonomy" id="1633335"/>
    <lineage>
        <taxon>Bacteria</taxon>
        <taxon>Pseudomonadati</taxon>
        <taxon>Pseudomonadota</taxon>
        <taxon>Alphaproteobacteria</taxon>
        <taxon>Rhodospirillales</taxon>
        <taxon>Thalassobaculaceae</taxon>
        <taxon>Thalassobaculum</taxon>
    </lineage>
</organism>
<keyword evidence="5" id="KW-0997">Cell inner membrane</keyword>
<dbReference type="AlphaFoldDB" id="A0A919CQF6"/>
<keyword evidence="11" id="KW-0472">Membrane</keyword>
<name>A0A919CQF6_9PROT</name>
<dbReference type="EMBL" id="BMZS01000008">
    <property type="protein sequence ID" value="GHD54992.1"/>
    <property type="molecule type" value="Genomic_DNA"/>
</dbReference>
<feature type="domain" description="ABC transporter" evidence="17">
    <location>
        <begin position="7"/>
        <end position="263"/>
    </location>
</feature>
<proteinExistence type="inferred from homology"/>
<dbReference type="InterPro" id="IPR013563">
    <property type="entry name" value="Oligopep_ABC_C"/>
</dbReference>
<evidence type="ECO:0000256" key="9">
    <source>
        <dbReference type="ARBA" id="ARBA00022840"/>
    </source>
</evidence>
<evidence type="ECO:0000256" key="8">
    <source>
        <dbReference type="ARBA" id="ARBA00022801"/>
    </source>
</evidence>
<comment type="function">
    <text evidence="12">Part of the ABC transporter complex GsiABCD involved in glutathione import. Responsible for energy coupling to the transport system.</text>
</comment>
<dbReference type="FunFam" id="3.40.50.300:FF:000016">
    <property type="entry name" value="Oligopeptide ABC transporter ATP-binding component"/>
    <property type="match status" value="2"/>
</dbReference>
<gene>
    <name evidence="18" type="ORF">GCM10017083_33310</name>
</gene>
<evidence type="ECO:0000313" key="18">
    <source>
        <dbReference type="EMBL" id="GHD54992.1"/>
    </source>
</evidence>
<dbReference type="Proteomes" id="UP000630353">
    <property type="component" value="Unassembled WGS sequence"/>
</dbReference>
<reference evidence="18" key="2">
    <citation type="submission" date="2020-09" db="EMBL/GenBank/DDBJ databases">
        <authorList>
            <person name="Sun Q."/>
            <person name="Kim S."/>
        </authorList>
    </citation>
    <scope>NUCLEOTIDE SEQUENCE</scope>
    <source>
        <strain evidence="18">KCTC 42651</strain>
    </source>
</reference>
<keyword evidence="10" id="KW-1278">Translocase</keyword>
<dbReference type="Pfam" id="PF08352">
    <property type="entry name" value="oligo_HPY"/>
    <property type="match status" value="2"/>
</dbReference>
<reference evidence="18" key="1">
    <citation type="journal article" date="2014" name="Int. J. Syst. Evol. Microbiol.">
        <title>Complete genome sequence of Corynebacterium casei LMG S-19264T (=DSM 44701T), isolated from a smear-ripened cheese.</title>
        <authorList>
            <consortium name="US DOE Joint Genome Institute (JGI-PGF)"/>
            <person name="Walter F."/>
            <person name="Albersmeier A."/>
            <person name="Kalinowski J."/>
            <person name="Ruckert C."/>
        </authorList>
    </citation>
    <scope>NUCLEOTIDE SEQUENCE</scope>
    <source>
        <strain evidence="18">KCTC 42651</strain>
    </source>
</reference>
<evidence type="ECO:0000256" key="3">
    <source>
        <dbReference type="ARBA" id="ARBA00022448"/>
    </source>
</evidence>
<dbReference type="GO" id="GO:0005524">
    <property type="term" value="F:ATP binding"/>
    <property type="evidence" value="ECO:0007669"/>
    <property type="project" value="UniProtKB-KW"/>
</dbReference>
<dbReference type="SUPFAM" id="SSF52540">
    <property type="entry name" value="P-loop containing nucleoside triphosphate hydrolases"/>
    <property type="match status" value="2"/>
</dbReference>
<comment type="subunit">
    <text evidence="2">The complex is composed of two ATP-binding proteins (GsiA), two transmembrane proteins (GsiC and GsiD) and a solute-binding protein (GsiB).</text>
</comment>
<accession>A0A919CQF6</accession>
<evidence type="ECO:0000256" key="13">
    <source>
        <dbReference type="ARBA" id="ARBA00038416"/>
    </source>
</evidence>
<dbReference type="SMART" id="SM00382">
    <property type="entry name" value="AAA"/>
    <property type="match status" value="2"/>
</dbReference>
<dbReference type="InterPro" id="IPR017871">
    <property type="entry name" value="ABC_transporter-like_CS"/>
</dbReference>
<evidence type="ECO:0000256" key="7">
    <source>
        <dbReference type="ARBA" id="ARBA00022741"/>
    </source>
</evidence>
<dbReference type="InterPro" id="IPR050319">
    <property type="entry name" value="ABC_transp_ATP-bind"/>
</dbReference>
<dbReference type="GO" id="GO:0055085">
    <property type="term" value="P:transmembrane transport"/>
    <property type="evidence" value="ECO:0007669"/>
    <property type="project" value="UniProtKB-ARBA"/>
</dbReference>
<dbReference type="PANTHER" id="PTHR43776:SF15">
    <property type="entry name" value="GLUTATHIONE IMPORT ATP-BINDING PROTEIN GSIA"/>
    <property type="match status" value="1"/>
</dbReference>
<dbReference type="NCBIfam" id="NF008453">
    <property type="entry name" value="PRK11308.1"/>
    <property type="match status" value="2"/>
</dbReference>
<keyword evidence="9 18" id="KW-0067">ATP-binding</keyword>
<dbReference type="PROSITE" id="PS50893">
    <property type="entry name" value="ABC_TRANSPORTER_2"/>
    <property type="match status" value="2"/>
</dbReference>
<dbReference type="NCBIfam" id="NF007739">
    <property type="entry name" value="PRK10419.1"/>
    <property type="match status" value="2"/>
</dbReference>
<keyword evidence="19" id="KW-1185">Reference proteome</keyword>
<evidence type="ECO:0000256" key="6">
    <source>
        <dbReference type="ARBA" id="ARBA00022737"/>
    </source>
</evidence>
<dbReference type="CDD" id="cd03257">
    <property type="entry name" value="ABC_NikE_OppD_transporters"/>
    <property type="match status" value="2"/>
</dbReference>
<dbReference type="PROSITE" id="PS00211">
    <property type="entry name" value="ABC_TRANSPORTER_1"/>
    <property type="match status" value="2"/>
</dbReference>
<evidence type="ECO:0000256" key="11">
    <source>
        <dbReference type="ARBA" id="ARBA00023136"/>
    </source>
</evidence>
<comment type="subcellular location">
    <subcellularLocation>
        <location evidence="1">Cell inner membrane</location>
        <topology evidence="1">Peripheral membrane protein</topology>
    </subcellularLocation>
</comment>
<dbReference type="EC" id="7.4.2.10" evidence="14"/>
<keyword evidence="6" id="KW-0677">Repeat</keyword>
<dbReference type="RefSeq" id="WP_189991673.1">
    <property type="nucleotide sequence ID" value="NZ_BMZS01000008.1"/>
</dbReference>
<sequence length="627" mass="69384">MDEKRLIEVEDLRIHFPLEDRTVKAVDGVSWHIDRGETLAVVGESGSGKSVTAMGLMRLTDNAGGRIPSGRINFRKPDGKVIDIVKQTPEQMRSIRGNDISMIFQEPMTSLNPVFTVGFQIAEAIMLHQGKSEDEALKQALEMLKLVRIPEPEKQLQQYPHQLSGGMRQRVMIAMALSCRPSLLIADEPTTALDVTIQAQILDLIKMLQNEIGMSVMFITHDMGVVAEVADRVVVMLRGKKVEEGPAEQIFKSPQHPYTRALLDAVPRLGSMRGHKLPMKFANVDVKRAEGEEIKEGAGETEVELEIKDTVRRDAPPLLSVKGLTTRFDIRAGVFGRTTGRIHAVENISFDLQPGETLAMVGESGCGKSTTGRSIIRLVEPTRGSVVFEGKEVVGLSASEMRPLRRDMQMIFQDPFASLNPRMTAGAAIAEPMVVHGLARGKEAEDRVIELLRRVGLDEEHASRYPHEFSGGQRQRLCIARALGLNPKLIIADEAVSALDVSIQAQVINLMMELQEELGLAYLFISHDMAVVERIAHRVAVMYLGEIVEIGPRQAVFEDPQHPYTRKLMAAVPIADPTKRKTELRLMTDEIPSPLKPAGYEPPARHYREVSPGHFVQEITATAVAAE</sequence>
<dbReference type="GO" id="GO:0015833">
    <property type="term" value="P:peptide transport"/>
    <property type="evidence" value="ECO:0007669"/>
    <property type="project" value="InterPro"/>
</dbReference>
<evidence type="ECO:0000313" key="19">
    <source>
        <dbReference type="Proteomes" id="UP000630353"/>
    </source>
</evidence>
<dbReference type="InterPro" id="IPR003593">
    <property type="entry name" value="AAA+_ATPase"/>
</dbReference>
<dbReference type="PANTHER" id="PTHR43776">
    <property type="entry name" value="TRANSPORT ATP-BINDING PROTEIN"/>
    <property type="match status" value="1"/>
</dbReference>
<keyword evidence="3" id="KW-0813">Transport</keyword>
<evidence type="ECO:0000256" key="1">
    <source>
        <dbReference type="ARBA" id="ARBA00004417"/>
    </source>
</evidence>
<evidence type="ECO:0000256" key="15">
    <source>
        <dbReference type="ARBA" id="ARBA00041187"/>
    </source>
</evidence>
<protein>
    <recommendedName>
        <fullName evidence="15">Glutathione import ATP-binding protein GsiA</fullName>
        <ecNumber evidence="14">7.4.2.10</ecNumber>
    </recommendedName>
</protein>